<feature type="compositionally biased region" description="Low complexity" evidence="10">
    <location>
        <begin position="915"/>
        <end position="924"/>
    </location>
</feature>
<gene>
    <name evidence="13" type="ORF">K7X08_009343</name>
</gene>
<dbReference type="SUPFAM" id="SSF47576">
    <property type="entry name" value="Calponin-homology domain, CH-domain"/>
    <property type="match status" value="1"/>
</dbReference>
<name>A0A9Q1MZ51_9SOLA</name>
<dbReference type="SMART" id="SM00033">
    <property type="entry name" value="CH"/>
    <property type="match status" value="1"/>
</dbReference>
<protein>
    <recommendedName>
        <fullName evidence="8">Kinesin-like protein</fullName>
    </recommendedName>
</protein>
<dbReference type="InterPro" id="IPR001752">
    <property type="entry name" value="Kinesin_motor_dom"/>
</dbReference>
<evidence type="ECO:0000313" key="14">
    <source>
        <dbReference type="Proteomes" id="UP001152561"/>
    </source>
</evidence>
<dbReference type="PROSITE" id="PS50067">
    <property type="entry name" value="KINESIN_MOTOR_2"/>
    <property type="match status" value="1"/>
</dbReference>
<evidence type="ECO:0000256" key="4">
    <source>
        <dbReference type="ARBA" id="ARBA00022840"/>
    </source>
</evidence>
<sequence>MGTEEGFFEISVASVVEDVLQQGKRLSDIDLASRKTEEASLRRYEAAGWLRRTVGVVAAKDLPAEPSEEDFRLGLRSGIVLCNVLNKVQPGAVQKVVEAPPDSANVPDGAALSAYQYFENVRNFLVAVEEMGLPSFEASDLEKGGKSSRIIHCVLALKSFAEWKQGGGSGSWRYSGNSKPSSAGKQFVRRNSEPFMNSISRTSSISDKSLDSSDVGHDAREVVNPSSLHMLVHEILSDKKQEDIPFIVENMLSKVMEEFEHRLARQNEQSKTSHKETVISTIDESPLELTREEAQVSIVKDEEKAASEDIDDDGASTPAVVRQLILVEQQHKEVQQLKSTLHAAKANMQFLQLKYQEEVGNLGKHLHGLAHAASSYQKVLEENRKLYNQVQDLKGNIRVYCRVRPFMPGQPNSLSTVDHIDDGNITITTPSKYGKEGKKPFTFNKVFGPSVTQAEVFADTQPLIRSVLDGYNVCIFAYGQTGSGKTHTMTGPSDLTKETLGVNYRALSDLFLISEQRKDVISYDISVQMVEIYNEQVRDLLTPDVEIRNSSQKGFNLPDANLVPVTSTSDVLNLMNLGHKNRAVSATAMNDRSSRSHSCLTVHVQGRNMTSGAVIRGSMHLVDLAGSERVDKSEVLGDRLKEATHINKSLSALGDVISALAQKNSHVPYRNSKLTQLLQDSLGGQAKTLMFVHISPELNAVGETLSTLKFAERVSTIELGSARANKEGSDVKELREQIASLKAALARKEEEQGRHPLSRSSTPERVRVGSSGSSLSSSWSLEDVGSNIEVKKKSTSRRRSLDPKDFQRNSPPWPPANSPASREEDKESVSGDWVDKIMVNKQDGLSRCSSLRGWEEETRLSPDLLHRKCSPDSSKVYPEQSVNRISGNKKDGQDYEASRTGSEAGSIDDFDDLEAATSESSELEYNWQPNVQKVSQTSNGPGSKLKKPSPKQVKKPEIRSLIPPPPTRKLSNGLVSPSAKMGRAAALEGKRKTASGK</sequence>
<keyword evidence="2 8" id="KW-0493">Microtubule</keyword>
<dbReference type="GO" id="GO:0016887">
    <property type="term" value="F:ATP hydrolysis activity"/>
    <property type="evidence" value="ECO:0007669"/>
    <property type="project" value="UniProtKB-ARBA"/>
</dbReference>
<dbReference type="AlphaFoldDB" id="A0A9Q1MZ51"/>
<feature type="compositionally biased region" description="Polar residues" evidence="10">
    <location>
        <begin position="172"/>
        <end position="184"/>
    </location>
</feature>
<dbReference type="FunFam" id="1.10.418.10:FF:000062">
    <property type="entry name" value="Kinesin-like protein KIN-14I isoform A"/>
    <property type="match status" value="1"/>
</dbReference>
<dbReference type="Proteomes" id="UP001152561">
    <property type="component" value="Unassembled WGS sequence"/>
</dbReference>
<dbReference type="GO" id="GO:0008017">
    <property type="term" value="F:microtubule binding"/>
    <property type="evidence" value="ECO:0007669"/>
    <property type="project" value="InterPro"/>
</dbReference>
<dbReference type="SMART" id="SM00129">
    <property type="entry name" value="KISc"/>
    <property type="match status" value="1"/>
</dbReference>
<dbReference type="PANTHER" id="PTHR47972">
    <property type="entry name" value="KINESIN-LIKE PROTEIN KLP-3"/>
    <property type="match status" value="1"/>
</dbReference>
<dbReference type="InterPro" id="IPR036961">
    <property type="entry name" value="Kinesin_motor_dom_sf"/>
</dbReference>
<proteinExistence type="inferred from homology"/>
<dbReference type="Pfam" id="PF00307">
    <property type="entry name" value="CH"/>
    <property type="match status" value="1"/>
</dbReference>
<dbReference type="GO" id="GO:0005524">
    <property type="term" value="F:ATP binding"/>
    <property type="evidence" value="ECO:0007669"/>
    <property type="project" value="UniProtKB-UniRule"/>
</dbReference>
<dbReference type="OrthoDB" id="3176171at2759"/>
<evidence type="ECO:0000313" key="13">
    <source>
        <dbReference type="EMBL" id="KAJ8572832.1"/>
    </source>
</evidence>
<evidence type="ECO:0000259" key="12">
    <source>
        <dbReference type="PROSITE" id="PS50067"/>
    </source>
</evidence>
<accession>A0A9Q1MZ51</accession>
<evidence type="ECO:0000256" key="7">
    <source>
        <dbReference type="PROSITE-ProRule" id="PRU00283"/>
    </source>
</evidence>
<comment type="similarity">
    <text evidence="1">Belongs to the TRAFAC class myosin-kinesin ATPase superfamily. Kinesin family. KIN-14 subfamily.</text>
</comment>
<feature type="compositionally biased region" description="Polar residues" evidence="10">
    <location>
        <begin position="927"/>
        <end position="939"/>
    </location>
</feature>
<dbReference type="PROSITE" id="PS50021">
    <property type="entry name" value="CH"/>
    <property type="match status" value="1"/>
</dbReference>
<evidence type="ECO:0000256" key="10">
    <source>
        <dbReference type="SAM" id="MobiDB-lite"/>
    </source>
</evidence>
<feature type="region of interest" description="Disordered" evidence="10">
    <location>
        <begin position="745"/>
        <end position="833"/>
    </location>
</feature>
<dbReference type="PROSITE" id="PS00411">
    <property type="entry name" value="KINESIN_MOTOR_1"/>
    <property type="match status" value="1"/>
</dbReference>
<evidence type="ECO:0000256" key="8">
    <source>
        <dbReference type="RuleBase" id="RU000394"/>
    </source>
</evidence>
<evidence type="ECO:0000259" key="11">
    <source>
        <dbReference type="PROSITE" id="PS50021"/>
    </source>
</evidence>
<dbReference type="GO" id="GO:0003777">
    <property type="term" value="F:microtubule motor activity"/>
    <property type="evidence" value="ECO:0007669"/>
    <property type="project" value="InterPro"/>
</dbReference>
<dbReference type="GO" id="GO:0007018">
    <property type="term" value="P:microtubule-based movement"/>
    <property type="evidence" value="ECO:0007669"/>
    <property type="project" value="InterPro"/>
</dbReference>
<dbReference type="InterPro" id="IPR019821">
    <property type="entry name" value="Kinesin_motor_CS"/>
</dbReference>
<dbReference type="CDD" id="cd01366">
    <property type="entry name" value="KISc_C_terminal"/>
    <property type="match status" value="1"/>
</dbReference>
<dbReference type="Gene3D" id="3.40.850.10">
    <property type="entry name" value="Kinesin motor domain"/>
    <property type="match status" value="1"/>
</dbReference>
<dbReference type="Pfam" id="PF00225">
    <property type="entry name" value="Kinesin"/>
    <property type="match status" value="1"/>
</dbReference>
<keyword evidence="4 7" id="KW-0067">ATP-binding</keyword>
<dbReference type="EMBL" id="JAJAGQ010000001">
    <property type="protein sequence ID" value="KAJ8572832.1"/>
    <property type="molecule type" value="Genomic_DNA"/>
</dbReference>
<dbReference type="PRINTS" id="PR00380">
    <property type="entry name" value="KINESINHEAVY"/>
</dbReference>
<feature type="region of interest" description="Disordered" evidence="10">
    <location>
        <begin position="198"/>
        <end position="217"/>
    </location>
</feature>
<dbReference type="GO" id="GO:0005874">
    <property type="term" value="C:microtubule"/>
    <property type="evidence" value="ECO:0007669"/>
    <property type="project" value="UniProtKB-KW"/>
</dbReference>
<dbReference type="Gene3D" id="1.10.418.10">
    <property type="entry name" value="Calponin-like domain"/>
    <property type="match status" value="1"/>
</dbReference>
<feature type="region of interest" description="Disordered" evidence="10">
    <location>
        <begin position="858"/>
        <end position="997"/>
    </location>
</feature>
<feature type="binding site" evidence="7">
    <location>
        <begin position="479"/>
        <end position="486"/>
    </location>
    <ligand>
        <name>ATP</name>
        <dbReference type="ChEBI" id="CHEBI:30616"/>
    </ligand>
</feature>
<keyword evidence="14" id="KW-1185">Reference proteome</keyword>
<dbReference type="FunFam" id="3.40.850.10:FF:000045">
    <property type="entry name" value="Kinesin-like protein KIN-14I isoform A"/>
    <property type="match status" value="1"/>
</dbReference>
<feature type="domain" description="Kinesin motor" evidence="12">
    <location>
        <begin position="396"/>
        <end position="717"/>
    </location>
</feature>
<feature type="compositionally biased region" description="Basic and acidic residues" evidence="10">
    <location>
        <begin position="888"/>
        <end position="897"/>
    </location>
</feature>
<keyword evidence="5 9" id="KW-0175">Coiled coil</keyword>
<feature type="region of interest" description="Disordered" evidence="10">
    <location>
        <begin position="168"/>
        <end position="190"/>
    </location>
</feature>
<evidence type="ECO:0000256" key="2">
    <source>
        <dbReference type="ARBA" id="ARBA00022701"/>
    </source>
</evidence>
<feature type="compositionally biased region" description="Low complexity" evidence="10">
    <location>
        <begin position="198"/>
        <end position="207"/>
    </location>
</feature>
<keyword evidence="6 7" id="KW-0505">Motor protein</keyword>
<evidence type="ECO:0000256" key="3">
    <source>
        <dbReference type="ARBA" id="ARBA00022741"/>
    </source>
</evidence>
<feature type="compositionally biased region" description="Basic and acidic residues" evidence="10">
    <location>
        <begin position="208"/>
        <end position="217"/>
    </location>
</feature>
<evidence type="ECO:0000256" key="9">
    <source>
        <dbReference type="SAM" id="Coils"/>
    </source>
</evidence>
<evidence type="ECO:0000256" key="5">
    <source>
        <dbReference type="ARBA" id="ARBA00023054"/>
    </source>
</evidence>
<dbReference type="CDD" id="cd21203">
    <property type="entry name" value="CH_AtKIN14-like"/>
    <property type="match status" value="1"/>
</dbReference>
<reference evidence="14" key="1">
    <citation type="journal article" date="2023" name="Proc. Natl. Acad. Sci. U.S.A.">
        <title>Genomic and structural basis for evolution of tropane alkaloid biosynthesis.</title>
        <authorList>
            <person name="Wanga Y.-J."/>
            <person name="Taina T."/>
            <person name="Yua J.-Y."/>
            <person name="Lia J."/>
            <person name="Xua B."/>
            <person name="Chenc J."/>
            <person name="D'Auriad J.C."/>
            <person name="Huanga J.-P."/>
            <person name="Huanga S.-X."/>
        </authorList>
    </citation>
    <scope>NUCLEOTIDE SEQUENCE [LARGE SCALE GENOMIC DNA]</scope>
    <source>
        <strain evidence="14">cv. KIB-2019</strain>
    </source>
</reference>
<feature type="compositionally biased region" description="Basic residues" evidence="10">
    <location>
        <begin position="944"/>
        <end position="953"/>
    </location>
</feature>
<dbReference type="SUPFAM" id="SSF52540">
    <property type="entry name" value="P-loop containing nucleoside triphosphate hydrolases"/>
    <property type="match status" value="1"/>
</dbReference>
<dbReference type="InterPro" id="IPR001715">
    <property type="entry name" value="CH_dom"/>
</dbReference>
<organism evidence="13 14">
    <name type="scientific">Anisodus acutangulus</name>
    <dbReference type="NCBI Taxonomy" id="402998"/>
    <lineage>
        <taxon>Eukaryota</taxon>
        <taxon>Viridiplantae</taxon>
        <taxon>Streptophyta</taxon>
        <taxon>Embryophyta</taxon>
        <taxon>Tracheophyta</taxon>
        <taxon>Spermatophyta</taxon>
        <taxon>Magnoliopsida</taxon>
        <taxon>eudicotyledons</taxon>
        <taxon>Gunneridae</taxon>
        <taxon>Pentapetalae</taxon>
        <taxon>asterids</taxon>
        <taxon>lamiids</taxon>
        <taxon>Solanales</taxon>
        <taxon>Solanaceae</taxon>
        <taxon>Solanoideae</taxon>
        <taxon>Hyoscyameae</taxon>
        <taxon>Anisodus</taxon>
    </lineage>
</organism>
<keyword evidence="3 7" id="KW-0547">Nucleotide-binding</keyword>
<feature type="compositionally biased region" description="Low complexity" evidence="10">
    <location>
        <begin position="769"/>
        <end position="781"/>
    </location>
</feature>
<evidence type="ECO:0000256" key="6">
    <source>
        <dbReference type="ARBA" id="ARBA00023175"/>
    </source>
</evidence>
<feature type="coiled-coil region" evidence="9">
    <location>
        <begin position="327"/>
        <end position="396"/>
    </location>
</feature>
<evidence type="ECO:0000256" key="1">
    <source>
        <dbReference type="ARBA" id="ARBA00010899"/>
    </source>
</evidence>
<feature type="compositionally biased region" description="Basic and acidic residues" evidence="10">
    <location>
        <begin position="821"/>
        <end position="833"/>
    </location>
</feature>
<dbReference type="PANTHER" id="PTHR47972:SF12">
    <property type="entry name" value="KINESIN-LIKE PROTEIN KIN-14H"/>
    <property type="match status" value="1"/>
</dbReference>
<feature type="domain" description="Calponin-homology (CH)" evidence="11">
    <location>
        <begin position="40"/>
        <end position="162"/>
    </location>
</feature>
<comment type="caution">
    <text evidence="13">The sequence shown here is derived from an EMBL/GenBank/DDBJ whole genome shotgun (WGS) entry which is preliminary data.</text>
</comment>
<dbReference type="InterPro" id="IPR027640">
    <property type="entry name" value="Kinesin-like_fam"/>
</dbReference>
<dbReference type="InterPro" id="IPR036872">
    <property type="entry name" value="CH_dom_sf"/>
</dbReference>
<dbReference type="InterPro" id="IPR027417">
    <property type="entry name" value="P-loop_NTPase"/>
</dbReference>
<feature type="compositionally biased region" description="Basic and acidic residues" evidence="10">
    <location>
        <begin position="858"/>
        <end position="870"/>
    </location>
</feature>